<reference evidence="2 3" key="1">
    <citation type="submission" date="2015-01" db="EMBL/GenBank/DDBJ databases">
        <title>Genome of allotetraploid Gossypium barbadense reveals genomic plasticity and fiber elongation in cotton evolution.</title>
        <authorList>
            <person name="Chen X."/>
            <person name="Liu X."/>
            <person name="Zhao B."/>
            <person name="Zheng H."/>
            <person name="Hu Y."/>
            <person name="Lu G."/>
            <person name="Yang C."/>
            <person name="Chen J."/>
            <person name="Shan C."/>
            <person name="Zhang L."/>
            <person name="Zhou Y."/>
            <person name="Wang L."/>
            <person name="Guo W."/>
            <person name="Bai Y."/>
            <person name="Ruan J."/>
            <person name="Shangguan X."/>
            <person name="Mao Y."/>
            <person name="Jiang J."/>
            <person name="Zhu Y."/>
            <person name="Lei J."/>
            <person name="Kang H."/>
            <person name="Chen S."/>
            <person name="He X."/>
            <person name="Wang R."/>
            <person name="Wang Y."/>
            <person name="Chen J."/>
            <person name="Wang L."/>
            <person name="Yu S."/>
            <person name="Wang B."/>
            <person name="Wei J."/>
            <person name="Song S."/>
            <person name="Lu X."/>
            <person name="Gao Z."/>
            <person name="Gu W."/>
            <person name="Deng X."/>
            <person name="Ma D."/>
            <person name="Wang S."/>
            <person name="Liang W."/>
            <person name="Fang L."/>
            <person name="Cai C."/>
            <person name="Zhu X."/>
            <person name="Zhou B."/>
            <person name="Zhang Y."/>
            <person name="Chen Z."/>
            <person name="Xu S."/>
            <person name="Zhu R."/>
            <person name="Wang S."/>
            <person name="Zhang T."/>
            <person name="Zhao G."/>
        </authorList>
    </citation>
    <scope>NUCLEOTIDE SEQUENCE [LARGE SCALE GENOMIC DNA]</scope>
    <source>
        <strain evidence="3">cv. Xinhai21</strain>
        <tissue evidence="2">Leaf</tissue>
    </source>
</reference>
<sequence length="123" mass="14122">MVWSMVRSEDQTSPSDMSMVEVDMMKGLEAYKPWMLVEKKSKRKPRELQRSGVNNSKGKDMGSRFTTLFSLDKEEEDNYSGIEKIIGSYNKGKKVMDRVVSRCPTKIGRSDLGPYQEKIGKFL</sequence>
<feature type="region of interest" description="Disordered" evidence="1">
    <location>
        <begin position="41"/>
        <end position="61"/>
    </location>
</feature>
<dbReference type="AlphaFoldDB" id="A0A2P5XBG9"/>
<organism evidence="2 3">
    <name type="scientific">Gossypium barbadense</name>
    <name type="common">Sea Island cotton</name>
    <name type="synonym">Hibiscus barbadensis</name>
    <dbReference type="NCBI Taxonomy" id="3634"/>
    <lineage>
        <taxon>Eukaryota</taxon>
        <taxon>Viridiplantae</taxon>
        <taxon>Streptophyta</taxon>
        <taxon>Embryophyta</taxon>
        <taxon>Tracheophyta</taxon>
        <taxon>Spermatophyta</taxon>
        <taxon>Magnoliopsida</taxon>
        <taxon>eudicotyledons</taxon>
        <taxon>Gunneridae</taxon>
        <taxon>Pentapetalae</taxon>
        <taxon>rosids</taxon>
        <taxon>malvids</taxon>
        <taxon>Malvales</taxon>
        <taxon>Malvaceae</taxon>
        <taxon>Malvoideae</taxon>
        <taxon>Gossypium</taxon>
    </lineage>
</organism>
<gene>
    <name evidence="2" type="ORF">GOBAR_AA19992</name>
</gene>
<evidence type="ECO:0000256" key="1">
    <source>
        <dbReference type="SAM" id="MobiDB-lite"/>
    </source>
</evidence>
<accession>A0A2P5XBG9</accession>
<dbReference type="EMBL" id="KZ665250">
    <property type="protein sequence ID" value="PPS00667.1"/>
    <property type="molecule type" value="Genomic_DNA"/>
</dbReference>
<name>A0A2P5XBG9_GOSBA</name>
<dbReference type="Proteomes" id="UP000239757">
    <property type="component" value="Unassembled WGS sequence"/>
</dbReference>
<protein>
    <submittedName>
        <fullName evidence="2">Uncharacterized protein</fullName>
    </submittedName>
</protein>
<evidence type="ECO:0000313" key="3">
    <source>
        <dbReference type="Proteomes" id="UP000239757"/>
    </source>
</evidence>
<evidence type="ECO:0000313" key="2">
    <source>
        <dbReference type="EMBL" id="PPS00667.1"/>
    </source>
</evidence>
<proteinExistence type="predicted"/>